<dbReference type="NCBIfam" id="NF033748">
    <property type="entry name" value="class_F_sortase"/>
    <property type="match status" value="1"/>
</dbReference>
<dbReference type="EMBL" id="BOML01000059">
    <property type="protein sequence ID" value="GIE06096.1"/>
    <property type="molecule type" value="Genomic_DNA"/>
</dbReference>
<gene>
    <name evidence="2" type="ORF">Adu01nite_74460</name>
</gene>
<dbReference type="InterPro" id="IPR042001">
    <property type="entry name" value="Sortase_F"/>
</dbReference>
<dbReference type="Gene3D" id="2.40.260.10">
    <property type="entry name" value="Sortase"/>
    <property type="match status" value="1"/>
</dbReference>
<keyword evidence="3" id="KW-1185">Reference proteome</keyword>
<dbReference type="Proteomes" id="UP000637628">
    <property type="component" value="Unassembled WGS sequence"/>
</dbReference>
<keyword evidence="1" id="KW-0378">Hydrolase</keyword>
<dbReference type="CDD" id="cd05829">
    <property type="entry name" value="Sortase_F"/>
    <property type="match status" value="1"/>
</dbReference>
<protein>
    <recommendedName>
        <fullName evidence="4">Class F sortase</fullName>
    </recommendedName>
</protein>
<reference evidence="2 3" key="1">
    <citation type="submission" date="2021-01" db="EMBL/GenBank/DDBJ databases">
        <title>Whole genome shotgun sequence of Actinoplanes durhamensis NBRC 14914.</title>
        <authorList>
            <person name="Komaki H."/>
            <person name="Tamura T."/>
        </authorList>
    </citation>
    <scope>NUCLEOTIDE SEQUENCE [LARGE SCALE GENOMIC DNA]</scope>
    <source>
        <strain evidence="2 3">NBRC 14914</strain>
    </source>
</reference>
<dbReference type="RefSeq" id="WP_203733957.1">
    <property type="nucleotide sequence ID" value="NZ_BAAATX010000042.1"/>
</dbReference>
<dbReference type="Pfam" id="PF04203">
    <property type="entry name" value="Sortase"/>
    <property type="match status" value="1"/>
</dbReference>
<accession>A0ABQ3Z8J7</accession>
<organism evidence="2 3">
    <name type="scientific">Paractinoplanes durhamensis</name>
    <dbReference type="NCBI Taxonomy" id="113563"/>
    <lineage>
        <taxon>Bacteria</taxon>
        <taxon>Bacillati</taxon>
        <taxon>Actinomycetota</taxon>
        <taxon>Actinomycetes</taxon>
        <taxon>Micromonosporales</taxon>
        <taxon>Micromonosporaceae</taxon>
        <taxon>Paractinoplanes</taxon>
    </lineage>
</organism>
<dbReference type="InterPro" id="IPR005754">
    <property type="entry name" value="Sortase"/>
</dbReference>
<proteinExistence type="predicted"/>
<sequence length="210" mass="21750">MPPAVRVPALAALTLALLGGLGWEDQPRPATAATAGVTAGVTATALAAPASAPPAFHSDRTYDAVAVPVRLRIPALHVDSNVERLGLQKDGTIAVPGRTDVAGWYEPGPRPGQPGPAVILGHVDSKTGPGIFIGLSAVRPGTTVRVDRSDGTTATFKITKVSRVPKVEFPTDLVYAPTLDPTLRLVTCGGSFDRNQGSYRDNVIAFADLA</sequence>
<evidence type="ECO:0008006" key="4">
    <source>
        <dbReference type="Google" id="ProtNLM"/>
    </source>
</evidence>
<dbReference type="SUPFAM" id="SSF63817">
    <property type="entry name" value="Sortase"/>
    <property type="match status" value="1"/>
</dbReference>
<evidence type="ECO:0000313" key="2">
    <source>
        <dbReference type="EMBL" id="GIE06096.1"/>
    </source>
</evidence>
<evidence type="ECO:0000313" key="3">
    <source>
        <dbReference type="Proteomes" id="UP000637628"/>
    </source>
</evidence>
<evidence type="ECO:0000256" key="1">
    <source>
        <dbReference type="ARBA" id="ARBA00022801"/>
    </source>
</evidence>
<comment type="caution">
    <text evidence="2">The sequence shown here is derived from an EMBL/GenBank/DDBJ whole genome shotgun (WGS) entry which is preliminary data.</text>
</comment>
<dbReference type="InterPro" id="IPR023365">
    <property type="entry name" value="Sortase_dom-sf"/>
</dbReference>
<name>A0ABQ3Z8J7_9ACTN</name>